<reference evidence="2 3" key="1">
    <citation type="submission" date="2019-11" db="EMBL/GenBank/DDBJ databases">
        <authorList>
            <person name="Dong K."/>
        </authorList>
    </citation>
    <scope>NUCLEOTIDE SEQUENCE [LARGE SCALE GENOMIC DNA]</scope>
    <source>
        <strain evidence="2 3">NBRC 111993</strain>
    </source>
</reference>
<dbReference type="PROSITE" id="PS51257">
    <property type="entry name" value="PROKAR_LIPOPROTEIN"/>
    <property type="match status" value="1"/>
</dbReference>
<accession>A0A6L6J2Z6</accession>
<evidence type="ECO:0000313" key="2">
    <source>
        <dbReference type="EMBL" id="MTH76452.1"/>
    </source>
</evidence>
<dbReference type="RefSeq" id="WP_155093828.1">
    <property type="nucleotide sequence ID" value="NZ_WMIE01000001.1"/>
</dbReference>
<name>A0A6L6J2Z6_9RHOB</name>
<keyword evidence="1" id="KW-0732">Signal</keyword>
<keyword evidence="3" id="KW-1185">Reference proteome</keyword>
<dbReference type="Proteomes" id="UP000478183">
    <property type="component" value="Unassembled WGS sequence"/>
</dbReference>
<dbReference type="EMBL" id="WMIE01000001">
    <property type="protein sequence ID" value="MTH76452.1"/>
    <property type="molecule type" value="Genomic_DNA"/>
</dbReference>
<evidence type="ECO:0000256" key="1">
    <source>
        <dbReference type="SAM" id="SignalP"/>
    </source>
</evidence>
<feature type="signal peptide" evidence="1">
    <location>
        <begin position="1"/>
        <end position="20"/>
    </location>
</feature>
<dbReference type="AlphaFoldDB" id="A0A6L6J2Z6"/>
<comment type="caution">
    <text evidence="2">The sequence shown here is derived from an EMBL/GenBank/DDBJ whole genome shotgun (WGS) entry which is preliminary data.</text>
</comment>
<protein>
    <recommendedName>
        <fullName evidence="4">Excalibur calcium-binding domain-containing protein</fullName>
    </recommendedName>
</protein>
<gene>
    <name evidence="2" type="ORF">GL286_01770</name>
</gene>
<dbReference type="OrthoDB" id="7951357at2"/>
<evidence type="ECO:0000313" key="3">
    <source>
        <dbReference type="Proteomes" id="UP000478183"/>
    </source>
</evidence>
<proteinExistence type="predicted"/>
<organism evidence="2 3">
    <name type="scientific">Paracoccus aestuariivivens</name>
    <dbReference type="NCBI Taxonomy" id="1820333"/>
    <lineage>
        <taxon>Bacteria</taxon>
        <taxon>Pseudomonadati</taxon>
        <taxon>Pseudomonadota</taxon>
        <taxon>Alphaproteobacteria</taxon>
        <taxon>Rhodobacterales</taxon>
        <taxon>Paracoccaceae</taxon>
        <taxon>Paracoccus</taxon>
    </lineage>
</organism>
<evidence type="ECO:0008006" key="4">
    <source>
        <dbReference type="Google" id="ProtNLM"/>
    </source>
</evidence>
<sequence length="190" mass="19644">MLRLATLAMLAPVLTVMACAENTGWNPNYSAMNNGSSYASYLQQREVALDGKAAVPQAIPVQLPANAPSVLDLGATPTSTTPAKVVAVPRGSAPNAAPVTTTGPYAGTTPVLVKYAYQEHHDPGSSVYQRTGGSVAQAARTCSSYPSVDAAQRGFIAQGGPILDPKGMDPDGDGYVCGWDPRPVRQSNGL</sequence>
<feature type="chain" id="PRO_5027042959" description="Excalibur calcium-binding domain-containing protein" evidence="1">
    <location>
        <begin position="21"/>
        <end position="190"/>
    </location>
</feature>